<dbReference type="InterPro" id="IPR001917">
    <property type="entry name" value="Aminotrans_II_pyridoxalP_BS"/>
</dbReference>
<feature type="domain" description="Aminotransferase class I/classII large" evidence="5">
    <location>
        <begin position="53"/>
        <end position="393"/>
    </location>
</feature>
<keyword evidence="6" id="KW-0032">Aminotransferase</keyword>
<dbReference type="CDD" id="cd06454">
    <property type="entry name" value="KBL_like"/>
    <property type="match status" value="1"/>
</dbReference>
<dbReference type="RefSeq" id="WP_160770763.1">
    <property type="nucleotide sequence ID" value="NZ_WTYV01000001.1"/>
</dbReference>
<protein>
    <submittedName>
        <fullName evidence="6">Aminotransferase class I/II-fold pyridoxal phosphate-dependent enzyme</fullName>
    </submittedName>
</protein>
<dbReference type="InterPro" id="IPR015424">
    <property type="entry name" value="PyrdxlP-dep_Trfase"/>
</dbReference>
<dbReference type="PANTHER" id="PTHR13693">
    <property type="entry name" value="CLASS II AMINOTRANSFERASE/8-AMINO-7-OXONONANOATE SYNTHASE"/>
    <property type="match status" value="1"/>
</dbReference>
<name>A0A844YWQ1_9SPHN</name>
<dbReference type="Gene3D" id="3.90.1150.10">
    <property type="entry name" value="Aspartate Aminotransferase, domain 1"/>
    <property type="match status" value="1"/>
</dbReference>
<evidence type="ECO:0000259" key="5">
    <source>
        <dbReference type="Pfam" id="PF00155"/>
    </source>
</evidence>
<dbReference type="Pfam" id="PF00155">
    <property type="entry name" value="Aminotran_1_2"/>
    <property type="match status" value="1"/>
</dbReference>
<dbReference type="EMBL" id="WTYV01000001">
    <property type="protein sequence ID" value="MXO70904.1"/>
    <property type="molecule type" value="Genomic_DNA"/>
</dbReference>
<dbReference type="GO" id="GO:0008483">
    <property type="term" value="F:transaminase activity"/>
    <property type="evidence" value="ECO:0007669"/>
    <property type="project" value="UniProtKB-KW"/>
</dbReference>
<dbReference type="InterPro" id="IPR004839">
    <property type="entry name" value="Aminotransferase_I/II_large"/>
</dbReference>
<dbReference type="PROSITE" id="PS00599">
    <property type="entry name" value="AA_TRANSFER_CLASS_2"/>
    <property type="match status" value="1"/>
</dbReference>
<dbReference type="AlphaFoldDB" id="A0A844YWQ1"/>
<dbReference type="Gene3D" id="3.40.640.10">
    <property type="entry name" value="Type I PLP-dependent aspartate aminotransferase-like (Major domain)"/>
    <property type="match status" value="1"/>
</dbReference>
<dbReference type="SUPFAM" id="SSF53383">
    <property type="entry name" value="PLP-dependent transferases"/>
    <property type="match status" value="1"/>
</dbReference>
<evidence type="ECO:0000313" key="6">
    <source>
        <dbReference type="EMBL" id="MXO70904.1"/>
    </source>
</evidence>
<dbReference type="NCBIfam" id="NF047599">
    <property type="entry name" value="SerpalmtaseBetaP"/>
    <property type="match status" value="1"/>
</dbReference>
<evidence type="ECO:0000256" key="2">
    <source>
        <dbReference type="ARBA" id="ARBA00022679"/>
    </source>
</evidence>
<dbReference type="InterPro" id="IPR050087">
    <property type="entry name" value="AON_synthase_class-II"/>
</dbReference>
<accession>A0A844YWQ1</accession>
<keyword evidence="7" id="KW-1185">Reference proteome</keyword>
<dbReference type="PANTHER" id="PTHR13693:SF3">
    <property type="entry name" value="LD36009P"/>
    <property type="match status" value="1"/>
</dbReference>
<dbReference type="NCBIfam" id="NF047603">
    <property type="entry name" value="SerpalmtaseAlphaP"/>
    <property type="match status" value="1"/>
</dbReference>
<dbReference type="OrthoDB" id="9807157at2"/>
<dbReference type="Proteomes" id="UP000466966">
    <property type="component" value="Unassembled WGS sequence"/>
</dbReference>
<dbReference type="InterPro" id="IPR015422">
    <property type="entry name" value="PyrdxlP-dep_Trfase_small"/>
</dbReference>
<organism evidence="6 7">
    <name type="scientific">Alteraurantiacibacter buctensis</name>
    <dbReference type="NCBI Taxonomy" id="1503981"/>
    <lineage>
        <taxon>Bacteria</taxon>
        <taxon>Pseudomonadati</taxon>
        <taxon>Pseudomonadota</taxon>
        <taxon>Alphaproteobacteria</taxon>
        <taxon>Sphingomonadales</taxon>
        <taxon>Erythrobacteraceae</taxon>
        <taxon>Alteraurantiacibacter</taxon>
    </lineage>
</organism>
<gene>
    <name evidence="6" type="ORF">GRI99_04545</name>
</gene>
<proteinExistence type="inferred from homology"/>
<dbReference type="GO" id="GO:0030170">
    <property type="term" value="F:pyridoxal phosphate binding"/>
    <property type="evidence" value="ECO:0007669"/>
    <property type="project" value="InterPro"/>
</dbReference>
<comment type="caution">
    <text evidence="6">The sequence shown here is derived from an EMBL/GenBank/DDBJ whole genome shotgun (WGS) entry which is preliminary data.</text>
</comment>
<comment type="similarity">
    <text evidence="4">Belongs to the class-II pyridoxal-phosphate-dependent aminotransferase family.</text>
</comment>
<dbReference type="InterPro" id="IPR015421">
    <property type="entry name" value="PyrdxlP-dep_Trfase_major"/>
</dbReference>
<evidence type="ECO:0000256" key="3">
    <source>
        <dbReference type="ARBA" id="ARBA00022898"/>
    </source>
</evidence>
<reference evidence="6 7" key="1">
    <citation type="submission" date="2019-12" db="EMBL/GenBank/DDBJ databases">
        <title>Genomic-based taxomic classification of the family Erythrobacteraceae.</title>
        <authorList>
            <person name="Xu L."/>
        </authorList>
    </citation>
    <scope>NUCLEOTIDE SEQUENCE [LARGE SCALE GENOMIC DNA]</scope>
    <source>
        <strain evidence="6 7">M0322</strain>
    </source>
</reference>
<keyword evidence="2 6" id="KW-0808">Transferase</keyword>
<sequence length="406" mass="44148">MSETVTESRDLFSKFDEIIAVRENLLASGVEDPFSLVMEKVLSPTRAICNGRDTILLGTYNYMGMTFDPDVIEAGKEALEQFGSGTTGSRVLNGTYRGHREVEDALKEFYGMDHAMVFSTGYQANLGIISTIAGKEDYIVLDIDSHASIWDGCKMGDAQIVPFKHNDIEALEKRLKRIPEGAGKLVVLEGVYSMLGDIAPLKEMIKVAKDNGAMVLVDEAHSMGFIGEHGRGVAEAQGVLDQVDFVIGTFSKSVGTVGGFCVSNHPKFEIMRLVCRPYVFTASLPPSVVHTAATSIRKLMHAGNKRAHLWENSKVLHKGLMDLGFKLGTSEPQSAIIAVIMPDLERGAAMWEALLHEGLYVNLARPPATPAGMTLLRCSLCAEHTAEQVQTIIGMFERAGKAVGII</sequence>
<evidence type="ECO:0000256" key="1">
    <source>
        <dbReference type="ARBA" id="ARBA00001933"/>
    </source>
</evidence>
<evidence type="ECO:0000313" key="7">
    <source>
        <dbReference type="Proteomes" id="UP000466966"/>
    </source>
</evidence>
<keyword evidence="3 4" id="KW-0663">Pyridoxal phosphate</keyword>
<evidence type="ECO:0000256" key="4">
    <source>
        <dbReference type="RuleBase" id="RU003693"/>
    </source>
</evidence>
<comment type="cofactor">
    <cofactor evidence="1 4">
        <name>pyridoxal 5'-phosphate</name>
        <dbReference type="ChEBI" id="CHEBI:597326"/>
    </cofactor>
</comment>